<accession>A0A8T7M378</accession>
<dbReference type="InterPro" id="IPR003736">
    <property type="entry name" value="PAAI_dom"/>
</dbReference>
<dbReference type="NCBIfam" id="TIGR00369">
    <property type="entry name" value="unchar_dom_1"/>
    <property type="match status" value="1"/>
</dbReference>
<dbReference type="CDD" id="cd03443">
    <property type="entry name" value="PaaI_thioesterase"/>
    <property type="match status" value="1"/>
</dbReference>
<evidence type="ECO:0000313" key="5">
    <source>
        <dbReference type="Proteomes" id="UP000521676"/>
    </source>
</evidence>
<dbReference type="Pfam" id="PF03061">
    <property type="entry name" value="4HBT"/>
    <property type="match status" value="1"/>
</dbReference>
<dbReference type="Proteomes" id="UP001431572">
    <property type="component" value="Chromosome 1"/>
</dbReference>
<dbReference type="AlphaFoldDB" id="A0A8T7M378"/>
<reference evidence="3 5" key="1">
    <citation type="submission" date="2020-06" db="EMBL/GenBank/DDBJ databases">
        <title>Anoxygenic phototrophic Chloroflexota member uses a Type I reaction center.</title>
        <authorList>
            <person name="Tsuji J.M."/>
            <person name="Shaw N.A."/>
            <person name="Nagashima S."/>
            <person name="Venkiteswaran J."/>
            <person name="Schiff S.L."/>
            <person name="Hanada S."/>
            <person name="Tank M."/>
            <person name="Neufeld J.D."/>
        </authorList>
    </citation>
    <scope>NUCLEOTIDE SEQUENCE [LARGE SCALE GENOMIC DNA]</scope>
    <source>
        <strain evidence="3">L227-S17</strain>
    </source>
</reference>
<proteinExistence type="predicted"/>
<dbReference type="Gene3D" id="3.10.129.10">
    <property type="entry name" value="Hotdog Thioesterase"/>
    <property type="match status" value="1"/>
</dbReference>
<keyword evidence="6" id="KW-1185">Reference proteome</keyword>
<dbReference type="Proteomes" id="UP000521676">
    <property type="component" value="Unassembled WGS sequence"/>
</dbReference>
<evidence type="ECO:0000259" key="2">
    <source>
        <dbReference type="Pfam" id="PF03061"/>
    </source>
</evidence>
<evidence type="ECO:0000313" key="3">
    <source>
        <dbReference type="EMBL" id="NWJ46146.1"/>
    </source>
</evidence>
<dbReference type="EMBL" id="JACATZ010000001">
    <property type="protein sequence ID" value="NWJ46146.1"/>
    <property type="molecule type" value="Genomic_DNA"/>
</dbReference>
<reference evidence="4" key="2">
    <citation type="journal article" date="2024" name="Nature">
        <title>Anoxygenic phototroph of the Chloroflexota uses a type I reaction centre.</title>
        <authorList>
            <person name="Tsuji J.M."/>
            <person name="Shaw N.A."/>
            <person name="Nagashima S."/>
            <person name="Venkiteswaran J.J."/>
            <person name="Schiff S.L."/>
            <person name="Watanabe T."/>
            <person name="Fukui M."/>
            <person name="Hanada S."/>
            <person name="Tank M."/>
            <person name="Neufeld J.D."/>
        </authorList>
    </citation>
    <scope>NUCLEOTIDE SEQUENCE</scope>
    <source>
        <strain evidence="4">L227-S17</strain>
    </source>
</reference>
<dbReference type="GO" id="GO:0016289">
    <property type="term" value="F:acyl-CoA hydrolase activity"/>
    <property type="evidence" value="ECO:0007669"/>
    <property type="project" value="UniProtKB-ARBA"/>
</dbReference>
<dbReference type="EMBL" id="CP128399">
    <property type="protein sequence ID" value="WJW65524.1"/>
    <property type="molecule type" value="Genomic_DNA"/>
</dbReference>
<evidence type="ECO:0000256" key="1">
    <source>
        <dbReference type="ARBA" id="ARBA00022801"/>
    </source>
</evidence>
<organism evidence="3 5">
    <name type="scientific">Candidatus Chlorohelix allophototropha</name>
    <dbReference type="NCBI Taxonomy" id="3003348"/>
    <lineage>
        <taxon>Bacteria</taxon>
        <taxon>Bacillati</taxon>
        <taxon>Chloroflexota</taxon>
        <taxon>Chloroflexia</taxon>
        <taxon>Candidatus Chloroheliales</taxon>
        <taxon>Candidatus Chloroheliaceae</taxon>
        <taxon>Candidatus Chlorohelix</taxon>
    </lineage>
</organism>
<evidence type="ECO:0000313" key="4">
    <source>
        <dbReference type="EMBL" id="WJW65524.1"/>
    </source>
</evidence>
<feature type="domain" description="Thioesterase" evidence="2">
    <location>
        <begin position="49"/>
        <end position="125"/>
    </location>
</feature>
<sequence>MQNAVDFEKMQEMLSEASFTNLYGFKLHKLGEGECTILVPFHSGLERPGGYVAGPVYMAVADVAMWIAIATSTGYDEARMTLTLEMKTNFLTGAKHEDIYCTAKVLKAGRRAIYGVAECVSASGTLLTHHTLTYMRPSKAEIKASSAE</sequence>
<dbReference type="SUPFAM" id="SSF54637">
    <property type="entry name" value="Thioesterase/thiol ester dehydrase-isomerase"/>
    <property type="match status" value="1"/>
</dbReference>
<dbReference type="InterPro" id="IPR029069">
    <property type="entry name" value="HotDog_dom_sf"/>
</dbReference>
<dbReference type="RefSeq" id="WP_341467408.1">
    <property type="nucleotide sequence ID" value="NZ_CP128399.1"/>
</dbReference>
<evidence type="ECO:0000313" key="6">
    <source>
        <dbReference type="Proteomes" id="UP001431572"/>
    </source>
</evidence>
<keyword evidence="1" id="KW-0378">Hydrolase</keyword>
<name>A0A8T7M378_9CHLR</name>
<gene>
    <name evidence="3" type="ORF">HXX08_09730</name>
    <name evidence="4" type="ORF">OZ401_001290</name>
</gene>
<dbReference type="InterPro" id="IPR006683">
    <property type="entry name" value="Thioestr_dom"/>
</dbReference>
<protein>
    <submittedName>
        <fullName evidence="3">PaaI family thioesterase</fullName>
    </submittedName>
</protein>